<proteinExistence type="predicted"/>
<reference evidence="2" key="1">
    <citation type="journal article" date="2020" name="Stud. Mycol.">
        <title>101 Dothideomycetes genomes: a test case for predicting lifestyles and emergence of pathogens.</title>
        <authorList>
            <person name="Haridas S."/>
            <person name="Albert R."/>
            <person name="Binder M."/>
            <person name="Bloem J."/>
            <person name="Labutti K."/>
            <person name="Salamov A."/>
            <person name="Andreopoulos B."/>
            <person name="Baker S."/>
            <person name="Barry K."/>
            <person name="Bills G."/>
            <person name="Bluhm B."/>
            <person name="Cannon C."/>
            <person name="Castanera R."/>
            <person name="Culley D."/>
            <person name="Daum C."/>
            <person name="Ezra D."/>
            <person name="Gonzalez J."/>
            <person name="Henrissat B."/>
            <person name="Kuo A."/>
            <person name="Liang C."/>
            <person name="Lipzen A."/>
            <person name="Lutzoni F."/>
            <person name="Magnuson J."/>
            <person name="Mondo S."/>
            <person name="Nolan M."/>
            <person name="Ohm R."/>
            <person name="Pangilinan J."/>
            <person name="Park H.-J."/>
            <person name="Ramirez L."/>
            <person name="Alfaro M."/>
            <person name="Sun H."/>
            <person name="Tritt A."/>
            <person name="Yoshinaga Y."/>
            <person name="Zwiers L.-H."/>
            <person name="Turgeon B."/>
            <person name="Goodwin S."/>
            <person name="Spatafora J."/>
            <person name="Crous P."/>
            <person name="Grigoriev I."/>
        </authorList>
    </citation>
    <scope>NUCLEOTIDE SEQUENCE</scope>
    <source>
        <strain evidence="2">CBS 121167</strain>
    </source>
</reference>
<accession>A0A6A6BP59</accession>
<feature type="chain" id="PRO_5025403868" evidence="1">
    <location>
        <begin position="17"/>
        <end position="177"/>
    </location>
</feature>
<dbReference type="EMBL" id="ML995477">
    <property type="protein sequence ID" value="KAF2145856.1"/>
    <property type="molecule type" value="Genomic_DNA"/>
</dbReference>
<evidence type="ECO:0000256" key="1">
    <source>
        <dbReference type="SAM" id="SignalP"/>
    </source>
</evidence>
<sequence>MKSSLQALLLAGAAAAENATAPSYLTATAIVTNAQNNSALQCWRFSDALQAPTTPGIIGAQRFGLDVASGAELAVIPPRFDGQVHNAPVPAFVSFASGLAHLSLPHGADEAWILGGENGLIVAVDTTGSGHRTRFPSDETTISLFLPFLDARVPPHEVLSEGPCFYHRSQIVGGGEA</sequence>
<keyword evidence="1" id="KW-0732">Signal</keyword>
<evidence type="ECO:0000313" key="3">
    <source>
        <dbReference type="Proteomes" id="UP000799438"/>
    </source>
</evidence>
<evidence type="ECO:0000313" key="2">
    <source>
        <dbReference type="EMBL" id="KAF2145856.1"/>
    </source>
</evidence>
<name>A0A6A6BP59_9PEZI</name>
<gene>
    <name evidence="2" type="ORF">K452DRAFT_265228</name>
</gene>
<dbReference type="OrthoDB" id="3223416at2759"/>
<dbReference type="RefSeq" id="XP_033401568.1">
    <property type="nucleotide sequence ID" value="XM_033538735.1"/>
</dbReference>
<dbReference type="GeneID" id="54296231"/>
<organism evidence="2 3">
    <name type="scientific">Aplosporella prunicola CBS 121167</name>
    <dbReference type="NCBI Taxonomy" id="1176127"/>
    <lineage>
        <taxon>Eukaryota</taxon>
        <taxon>Fungi</taxon>
        <taxon>Dikarya</taxon>
        <taxon>Ascomycota</taxon>
        <taxon>Pezizomycotina</taxon>
        <taxon>Dothideomycetes</taxon>
        <taxon>Dothideomycetes incertae sedis</taxon>
        <taxon>Botryosphaeriales</taxon>
        <taxon>Aplosporellaceae</taxon>
        <taxon>Aplosporella</taxon>
    </lineage>
</organism>
<keyword evidence="3" id="KW-1185">Reference proteome</keyword>
<dbReference type="AlphaFoldDB" id="A0A6A6BP59"/>
<protein>
    <submittedName>
        <fullName evidence="2">Uncharacterized protein</fullName>
    </submittedName>
</protein>
<dbReference type="Proteomes" id="UP000799438">
    <property type="component" value="Unassembled WGS sequence"/>
</dbReference>
<feature type="signal peptide" evidence="1">
    <location>
        <begin position="1"/>
        <end position="16"/>
    </location>
</feature>